<protein>
    <recommendedName>
        <fullName evidence="3">Secreted protein</fullName>
    </recommendedName>
</protein>
<name>A0AAV5DJ77_ELECO</name>
<gene>
    <name evidence="1" type="primary">ga28354</name>
    <name evidence="1" type="ORF">PR202_ga28354</name>
</gene>
<comment type="caution">
    <text evidence="1">The sequence shown here is derived from an EMBL/GenBank/DDBJ whole genome shotgun (WGS) entry which is preliminary data.</text>
</comment>
<evidence type="ECO:0008006" key="3">
    <source>
        <dbReference type="Google" id="ProtNLM"/>
    </source>
</evidence>
<accession>A0AAV5DJ77</accession>
<dbReference type="AlphaFoldDB" id="A0AAV5DJ77"/>
<evidence type="ECO:0000313" key="2">
    <source>
        <dbReference type="Proteomes" id="UP001054889"/>
    </source>
</evidence>
<evidence type="ECO:0000313" key="1">
    <source>
        <dbReference type="EMBL" id="GJN10275.1"/>
    </source>
</evidence>
<proteinExistence type="predicted"/>
<dbReference type="EMBL" id="BQKI01000017">
    <property type="protein sequence ID" value="GJN10275.1"/>
    <property type="molecule type" value="Genomic_DNA"/>
</dbReference>
<organism evidence="1 2">
    <name type="scientific">Eleusine coracana subsp. coracana</name>
    <dbReference type="NCBI Taxonomy" id="191504"/>
    <lineage>
        <taxon>Eukaryota</taxon>
        <taxon>Viridiplantae</taxon>
        <taxon>Streptophyta</taxon>
        <taxon>Embryophyta</taxon>
        <taxon>Tracheophyta</taxon>
        <taxon>Spermatophyta</taxon>
        <taxon>Magnoliopsida</taxon>
        <taxon>Liliopsida</taxon>
        <taxon>Poales</taxon>
        <taxon>Poaceae</taxon>
        <taxon>PACMAD clade</taxon>
        <taxon>Chloridoideae</taxon>
        <taxon>Cynodonteae</taxon>
        <taxon>Eleusininae</taxon>
        <taxon>Eleusine</taxon>
    </lineage>
</organism>
<sequence length="74" mass="7870">MPSLTPARLPLKLLTSLLPAAPHSPHSTRSLWPVHPALLREQCRPPPSIHGSLSRAPGLSGGVTGFVPVRARRA</sequence>
<keyword evidence="2" id="KW-1185">Reference proteome</keyword>
<reference evidence="1" key="2">
    <citation type="submission" date="2021-12" db="EMBL/GenBank/DDBJ databases">
        <title>Resequencing data analysis of finger millet.</title>
        <authorList>
            <person name="Hatakeyama M."/>
            <person name="Aluri S."/>
            <person name="Balachadran M.T."/>
            <person name="Sivarajan S.R."/>
            <person name="Poveda L."/>
            <person name="Shimizu-Inatsugi R."/>
            <person name="Schlapbach R."/>
            <person name="Sreeman S.M."/>
            <person name="Shimizu K.K."/>
        </authorList>
    </citation>
    <scope>NUCLEOTIDE SEQUENCE</scope>
</reference>
<dbReference type="Proteomes" id="UP001054889">
    <property type="component" value="Unassembled WGS sequence"/>
</dbReference>
<reference evidence="1" key="1">
    <citation type="journal article" date="2018" name="DNA Res.">
        <title>Multiple hybrid de novo genome assembly of finger millet, an orphan allotetraploid crop.</title>
        <authorList>
            <person name="Hatakeyama M."/>
            <person name="Aluri S."/>
            <person name="Balachadran M.T."/>
            <person name="Sivarajan S.R."/>
            <person name="Patrignani A."/>
            <person name="Gruter S."/>
            <person name="Poveda L."/>
            <person name="Shimizu-Inatsugi R."/>
            <person name="Baeten J."/>
            <person name="Francoijs K.J."/>
            <person name="Nataraja K.N."/>
            <person name="Reddy Y.A.N."/>
            <person name="Phadnis S."/>
            <person name="Ravikumar R.L."/>
            <person name="Schlapbach R."/>
            <person name="Sreeman S.M."/>
            <person name="Shimizu K.K."/>
        </authorList>
    </citation>
    <scope>NUCLEOTIDE SEQUENCE</scope>
</reference>